<name>A0A418MMM9_9ACTN</name>
<evidence type="ECO:0000313" key="2">
    <source>
        <dbReference type="Proteomes" id="UP000283832"/>
    </source>
</evidence>
<comment type="caution">
    <text evidence="1">The sequence shown here is derived from an EMBL/GenBank/DDBJ whole genome shotgun (WGS) entry which is preliminary data.</text>
</comment>
<reference evidence="1 2" key="1">
    <citation type="submission" date="2018-08" db="EMBL/GenBank/DDBJ databases">
        <title>Jishengella sp. nov., isolated from a root of Azadirachta indica A. Juss. var. siamensis Valenton.</title>
        <authorList>
            <person name="Kuncharoen N."/>
            <person name="Tanasupawat S."/>
            <person name="Kudo T."/>
            <person name="Ohkuma M."/>
        </authorList>
    </citation>
    <scope>NUCLEOTIDE SEQUENCE [LARGE SCALE GENOMIC DNA]</scope>
    <source>
        <strain evidence="1 2">AZ1-13</strain>
    </source>
</reference>
<keyword evidence="2" id="KW-1185">Reference proteome</keyword>
<sequence length="539" mass="60747">MDATGSLGSSPASLQTSEFVERLYRSTNSYADRLTAEELAWIDVDLGLNDHVLGLARAHHQIIITGNPGDGKTHLIERLRPALEAAGAVVLTDANELSDDSILSRWRDCDRDRRAMVLAINEWPLFVLRRHPLAVDFEPLKAALRQVQQAVSYGREPVKDVEGPVRVLDLSLRNVLAAPITLEVIARLTDDRFYASLSPTDPAVVNREALRHPQVRERIALMLAEVARRGHHATMRQLVGFVAFLIAGGATAAVRLASQGSHRYHYAQLAFEGGVGPLFDAVREVFDPAAVTHPRRDTELWQGTTKAEEWIDGLRPSAIQPMPADDRDNEYRALKRRFFFEHCDGRSLLDLLPSDERSFDRLVTEGNGAGGGVVRQLLLAINRFYEPDCPDSDRERLVLWQSHRFDVRAPSTFLSLHEVHHGRFEVDPPKLAPWVDEWLPDEQRLVRTFALTATDEHGVAVASLLVDRALYLTLTEARWGLGRTSWSRSATRRITRFVDSVHNSVGPSKTEVVDVRIRNVEKNIEARFEIQRHPARYRL</sequence>
<organism evidence="1 2">
    <name type="scientific">Micromonospora radicis</name>
    <dbReference type="NCBI Taxonomy" id="1894971"/>
    <lineage>
        <taxon>Bacteria</taxon>
        <taxon>Bacillati</taxon>
        <taxon>Actinomycetota</taxon>
        <taxon>Actinomycetes</taxon>
        <taxon>Micromonosporales</taxon>
        <taxon>Micromonosporaceae</taxon>
        <taxon>Micromonospora</taxon>
    </lineage>
</organism>
<dbReference type="Proteomes" id="UP000283832">
    <property type="component" value="Unassembled WGS sequence"/>
</dbReference>
<gene>
    <name evidence="1" type="ORF">D2L64_26565</name>
</gene>
<accession>A0A418MMM9</accession>
<dbReference type="AlphaFoldDB" id="A0A418MMM9"/>
<proteinExistence type="predicted"/>
<dbReference type="EMBL" id="QXEC01000050">
    <property type="protein sequence ID" value="RIV29837.1"/>
    <property type="molecule type" value="Genomic_DNA"/>
</dbReference>
<protein>
    <submittedName>
        <fullName evidence="1">Uncharacterized protein</fullName>
    </submittedName>
</protein>
<evidence type="ECO:0000313" key="1">
    <source>
        <dbReference type="EMBL" id="RIV29837.1"/>
    </source>
</evidence>